<organism evidence="1 2">
    <name type="scientific">Perilla frutescens var. hirtella</name>
    <name type="common">Perilla citriodora</name>
    <name type="synonym">Perilla setoyensis</name>
    <dbReference type="NCBI Taxonomy" id="608512"/>
    <lineage>
        <taxon>Eukaryota</taxon>
        <taxon>Viridiplantae</taxon>
        <taxon>Streptophyta</taxon>
        <taxon>Embryophyta</taxon>
        <taxon>Tracheophyta</taxon>
        <taxon>Spermatophyta</taxon>
        <taxon>Magnoliopsida</taxon>
        <taxon>eudicotyledons</taxon>
        <taxon>Gunneridae</taxon>
        <taxon>Pentapetalae</taxon>
        <taxon>asterids</taxon>
        <taxon>lamiids</taxon>
        <taxon>Lamiales</taxon>
        <taxon>Lamiaceae</taxon>
        <taxon>Nepetoideae</taxon>
        <taxon>Elsholtzieae</taxon>
        <taxon>Perilla</taxon>
    </lineage>
</organism>
<keyword evidence="2" id="KW-1185">Reference proteome</keyword>
<sequence>MIVSGPKSKYPMSYGIKIEINTPSDYLLQLRYHAISQCIDHSSIRLFNPSSQSLQVIALLDIRKCLYDAISRMEKTSTVEGVEHQFGSNVSS</sequence>
<evidence type="ECO:0000313" key="1">
    <source>
        <dbReference type="EMBL" id="KAH6825062.1"/>
    </source>
</evidence>
<comment type="caution">
    <text evidence="1">The sequence shown here is derived from an EMBL/GenBank/DDBJ whole genome shotgun (WGS) entry which is preliminary data.</text>
</comment>
<dbReference type="AlphaFoldDB" id="A0AAD4J0Q6"/>
<dbReference type="EMBL" id="SDAM02000267">
    <property type="protein sequence ID" value="KAH6825062.1"/>
    <property type="molecule type" value="Genomic_DNA"/>
</dbReference>
<gene>
    <name evidence="1" type="ORF">C2S53_014056</name>
</gene>
<reference evidence="1 2" key="1">
    <citation type="journal article" date="2021" name="Nat. Commun.">
        <title>Incipient diploidization of the medicinal plant Perilla within 10,000 years.</title>
        <authorList>
            <person name="Zhang Y."/>
            <person name="Shen Q."/>
            <person name="Leng L."/>
            <person name="Zhang D."/>
            <person name="Chen S."/>
            <person name="Shi Y."/>
            <person name="Ning Z."/>
            <person name="Chen S."/>
        </authorList>
    </citation>
    <scope>NUCLEOTIDE SEQUENCE [LARGE SCALE GENOMIC DNA]</scope>
    <source>
        <strain evidence="2">cv. PC099</strain>
    </source>
</reference>
<accession>A0AAD4J0Q6</accession>
<name>A0AAD4J0Q6_PERFH</name>
<proteinExistence type="predicted"/>
<protein>
    <submittedName>
        <fullName evidence="1">CBS / octicosapeptide/Phox/Bemp1 domains-containing protein</fullName>
    </submittedName>
</protein>
<dbReference type="Proteomes" id="UP001190926">
    <property type="component" value="Unassembled WGS sequence"/>
</dbReference>
<evidence type="ECO:0000313" key="2">
    <source>
        <dbReference type="Proteomes" id="UP001190926"/>
    </source>
</evidence>